<dbReference type="PROSITE" id="PS51123">
    <property type="entry name" value="OMPA_2"/>
    <property type="match status" value="1"/>
</dbReference>
<dbReference type="Pfam" id="PF00691">
    <property type="entry name" value="OmpA"/>
    <property type="match status" value="1"/>
</dbReference>
<dbReference type="CDD" id="cd07185">
    <property type="entry name" value="OmpA_C-like"/>
    <property type="match status" value="1"/>
</dbReference>
<feature type="compositionally biased region" description="Basic and acidic residues" evidence="5">
    <location>
        <begin position="164"/>
        <end position="176"/>
    </location>
</feature>
<dbReference type="EMBL" id="JACJIA010000004">
    <property type="protein sequence ID" value="MBA8952194.1"/>
    <property type="molecule type" value="Genomic_DNA"/>
</dbReference>
<dbReference type="PANTHER" id="PTHR30329">
    <property type="entry name" value="STATOR ELEMENT OF FLAGELLAR MOTOR COMPLEX"/>
    <property type="match status" value="1"/>
</dbReference>
<keyword evidence="9" id="KW-1185">Reference proteome</keyword>
<evidence type="ECO:0000259" key="7">
    <source>
        <dbReference type="PROSITE" id="PS51123"/>
    </source>
</evidence>
<keyword evidence="6" id="KW-0732">Signal</keyword>
<dbReference type="AlphaFoldDB" id="A0A7W3LQ29"/>
<dbReference type="GO" id="GO:0009279">
    <property type="term" value="C:cell outer membrane"/>
    <property type="evidence" value="ECO:0007669"/>
    <property type="project" value="UniProtKB-SubCell"/>
</dbReference>
<dbReference type="InterPro" id="IPR036737">
    <property type="entry name" value="OmpA-like_sf"/>
</dbReference>
<organism evidence="8 9">
    <name type="scientific">Actinomadura namibiensis</name>
    <dbReference type="NCBI Taxonomy" id="182080"/>
    <lineage>
        <taxon>Bacteria</taxon>
        <taxon>Bacillati</taxon>
        <taxon>Actinomycetota</taxon>
        <taxon>Actinomycetes</taxon>
        <taxon>Streptosporangiales</taxon>
        <taxon>Thermomonosporaceae</taxon>
        <taxon>Actinomadura</taxon>
    </lineage>
</organism>
<comment type="caution">
    <text evidence="8">The sequence shown here is derived from an EMBL/GenBank/DDBJ whole genome shotgun (WGS) entry which is preliminary data.</text>
</comment>
<feature type="signal peptide" evidence="6">
    <location>
        <begin position="1"/>
        <end position="25"/>
    </location>
</feature>
<name>A0A7W3LQ29_ACTNM</name>
<keyword evidence="3" id="KW-0998">Cell outer membrane</keyword>
<evidence type="ECO:0000256" key="1">
    <source>
        <dbReference type="ARBA" id="ARBA00004442"/>
    </source>
</evidence>
<feature type="domain" description="OmpA-like" evidence="7">
    <location>
        <begin position="66"/>
        <end position="185"/>
    </location>
</feature>
<comment type="subcellular location">
    <subcellularLocation>
        <location evidence="1">Cell outer membrane</location>
    </subcellularLocation>
</comment>
<dbReference type="InterPro" id="IPR050330">
    <property type="entry name" value="Bact_OuterMem_StrucFunc"/>
</dbReference>
<evidence type="ECO:0000256" key="6">
    <source>
        <dbReference type="SAM" id="SignalP"/>
    </source>
</evidence>
<dbReference type="RefSeq" id="WP_182844449.1">
    <property type="nucleotide sequence ID" value="NZ_BAAALP010000018.1"/>
</dbReference>
<dbReference type="SUPFAM" id="SSF103088">
    <property type="entry name" value="OmpA-like"/>
    <property type="match status" value="1"/>
</dbReference>
<evidence type="ECO:0000256" key="4">
    <source>
        <dbReference type="PROSITE-ProRule" id="PRU00473"/>
    </source>
</evidence>
<proteinExistence type="predicted"/>
<feature type="region of interest" description="Disordered" evidence="5">
    <location>
        <begin position="151"/>
        <end position="176"/>
    </location>
</feature>
<dbReference type="InterPro" id="IPR006664">
    <property type="entry name" value="OMP_bac"/>
</dbReference>
<sequence>MSRRARGLATAVLLGTVVAPASVTAAPEPTDGEIAESVQALDHAGAIQGIDLVASIVPLRRERTDGSTTTLRINADVLFEFGEHDLTPAARTAITAVAGRLRGATGTVRVIGHTDSLGTETENMRLSRGRAESVRAELTRAAGALRIEAIGRGEAEPVQPNTRNGEDNPEGRAENRRVEIIFQGR</sequence>
<reference evidence="8 9" key="1">
    <citation type="submission" date="2020-08" db="EMBL/GenBank/DDBJ databases">
        <title>Genomic Encyclopedia of Type Strains, Phase IV (KMG-IV): sequencing the most valuable type-strain genomes for metagenomic binning, comparative biology and taxonomic classification.</title>
        <authorList>
            <person name="Goeker M."/>
        </authorList>
    </citation>
    <scope>NUCLEOTIDE SEQUENCE [LARGE SCALE GENOMIC DNA]</scope>
    <source>
        <strain evidence="8 9">DSM 44197</strain>
    </source>
</reference>
<dbReference type="Gene3D" id="3.30.1330.60">
    <property type="entry name" value="OmpA-like domain"/>
    <property type="match status" value="1"/>
</dbReference>
<protein>
    <submittedName>
        <fullName evidence="8">Outer membrane protein OmpA-like peptidoglycan-associated protein</fullName>
    </submittedName>
</protein>
<evidence type="ECO:0000256" key="2">
    <source>
        <dbReference type="ARBA" id="ARBA00023136"/>
    </source>
</evidence>
<dbReference type="PRINTS" id="PR01021">
    <property type="entry name" value="OMPADOMAIN"/>
</dbReference>
<keyword evidence="2 4" id="KW-0472">Membrane</keyword>
<dbReference type="InterPro" id="IPR006665">
    <property type="entry name" value="OmpA-like"/>
</dbReference>
<dbReference type="PANTHER" id="PTHR30329:SF21">
    <property type="entry name" value="LIPOPROTEIN YIAD-RELATED"/>
    <property type="match status" value="1"/>
</dbReference>
<feature type="chain" id="PRO_5030803797" evidence="6">
    <location>
        <begin position="26"/>
        <end position="185"/>
    </location>
</feature>
<gene>
    <name evidence="8" type="ORF">HNR61_003834</name>
</gene>
<evidence type="ECO:0000313" key="8">
    <source>
        <dbReference type="EMBL" id="MBA8952194.1"/>
    </source>
</evidence>
<evidence type="ECO:0000313" key="9">
    <source>
        <dbReference type="Proteomes" id="UP000572680"/>
    </source>
</evidence>
<dbReference type="Proteomes" id="UP000572680">
    <property type="component" value="Unassembled WGS sequence"/>
</dbReference>
<evidence type="ECO:0000256" key="5">
    <source>
        <dbReference type="SAM" id="MobiDB-lite"/>
    </source>
</evidence>
<accession>A0A7W3LQ29</accession>
<evidence type="ECO:0000256" key="3">
    <source>
        <dbReference type="ARBA" id="ARBA00023237"/>
    </source>
</evidence>